<reference evidence="2 3" key="1">
    <citation type="submission" date="2019-06" db="EMBL/GenBank/DDBJ databases">
        <title>A chromosomal-level reference genome of Carpinus fangiana (Coryloideae, Betulaceae).</title>
        <authorList>
            <person name="Yang X."/>
            <person name="Wang Z."/>
            <person name="Zhang L."/>
            <person name="Hao G."/>
            <person name="Liu J."/>
            <person name="Yang Y."/>
        </authorList>
    </citation>
    <scope>NUCLEOTIDE SEQUENCE [LARGE SCALE GENOMIC DNA]</scope>
    <source>
        <strain evidence="2">Cfa_2016G</strain>
        <tissue evidence="2">Leaf</tissue>
    </source>
</reference>
<gene>
    <name evidence="2" type="ORF">FH972_023561</name>
</gene>
<accession>A0A5N6KVI7</accession>
<comment type="caution">
    <text evidence="2">The sequence shown here is derived from an EMBL/GenBank/DDBJ whole genome shotgun (WGS) entry which is preliminary data.</text>
</comment>
<proteinExistence type="predicted"/>
<protein>
    <submittedName>
        <fullName evidence="2">Uncharacterized protein</fullName>
    </submittedName>
</protein>
<dbReference type="PANTHER" id="PTHR35896">
    <property type="entry name" value="IG-LIKE DOMAIN-CONTAINING PROTEIN"/>
    <property type="match status" value="1"/>
</dbReference>
<organism evidence="2 3">
    <name type="scientific">Carpinus fangiana</name>
    <dbReference type="NCBI Taxonomy" id="176857"/>
    <lineage>
        <taxon>Eukaryota</taxon>
        <taxon>Viridiplantae</taxon>
        <taxon>Streptophyta</taxon>
        <taxon>Embryophyta</taxon>
        <taxon>Tracheophyta</taxon>
        <taxon>Spermatophyta</taxon>
        <taxon>Magnoliopsida</taxon>
        <taxon>eudicotyledons</taxon>
        <taxon>Gunneridae</taxon>
        <taxon>Pentapetalae</taxon>
        <taxon>rosids</taxon>
        <taxon>fabids</taxon>
        <taxon>Fagales</taxon>
        <taxon>Betulaceae</taxon>
        <taxon>Carpinus</taxon>
    </lineage>
</organism>
<evidence type="ECO:0000256" key="1">
    <source>
        <dbReference type="SAM" id="Phobius"/>
    </source>
</evidence>
<keyword evidence="3" id="KW-1185">Reference proteome</keyword>
<evidence type="ECO:0000313" key="2">
    <source>
        <dbReference type="EMBL" id="KAB8349535.1"/>
    </source>
</evidence>
<evidence type="ECO:0000313" key="3">
    <source>
        <dbReference type="Proteomes" id="UP000327013"/>
    </source>
</evidence>
<dbReference type="Proteomes" id="UP000327013">
    <property type="component" value="Unassembled WGS sequence"/>
</dbReference>
<keyword evidence="1" id="KW-0472">Membrane</keyword>
<name>A0A5N6KVI7_9ROSI</name>
<dbReference type="EMBL" id="VIBQ01000014">
    <property type="protein sequence ID" value="KAB8349535.1"/>
    <property type="molecule type" value="Genomic_DNA"/>
</dbReference>
<dbReference type="AlphaFoldDB" id="A0A5N6KVI7"/>
<dbReference type="OrthoDB" id="3501153at2759"/>
<keyword evidence="1" id="KW-1133">Transmembrane helix</keyword>
<dbReference type="InterPro" id="IPR053008">
    <property type="entry name" value="Phomopsin_biosynth_assoc"/>
</dbReference>
<sequence length="228" mass="26478">MEEFKTIHEPLLVAHHHEVPNSSPKFEQSYQIQSISQAKRVRTRRVWIVATTVTAVVLFSTAILSLFWLPKTISNAANVFQDDQEVLDCGKSPSEAREKGCRIEPMIYGWVPSACFYPSLSADFDALSDRQWYADYNMTQLLTREQMWEAEIVHVYTHYYHAEHCLFLWRKLAWAVENRLPYVDNKTLDLHHTNHCSDMVSHGREMPDGVNDVVLGFYGCKKLQWAVN</sequence>
<dbReference type="PANTHER" id="PTHR35896:SF3">
    <property type="entry name" value="MAJOR FACILITATOR SUPERFAMILY TRANSPORTER"/>
    <property type="match status" value="1"/>
</dbReference>
<keyword evidence="1" id="KW-0812">Transmembrane</keyword>
<feature type="transmembrane region" description="Helical" evidence="1">
    <location>
        <begin position="46"/>
        <end position="69"/>
    </location>
</feature>